<keyword evidence="10" id="KW-1133">Transmembrane helix</keyword>
<keyword evidence="7 19" id="KW-0547">Nucleotide-binding</keyword>
<dbReference type="GO" id="GO:0012505">
    <property type="term" value="C:endomembrane system"/>
    <property type="evidence" value="ECO:0007669"/>
    <property type="project" value="UniProtKB-ARBA"/>
</dbReference>
<evidence type="ECO:0000256" key="3">
    <source>
        <dbReference type="ARBA" id="ARBA00022527"/>
    </source>
</evidence>
<evidence type="ECO:0000256" key="9">
    <source>
        <dbReference type="ARBA" id="ARBA00022840"/>
    </source>
</evidence>
<evidence type="ECO:0000256" key="12">
    <source>
        <dbReference type="ARBA" id="ARBA00047899"/>
    </source>
</evidence>
<dbReference type="InterPro" id="IPR011009">
    <property type="entry name" value="Kinase-like_dom_sf"/>
</dbReference>
<evidence type="ECO:0000256" key="14">
    <source>
        <dbReference type="ARBA" id="ARBA00056664"/>
    </source>
</evidence>
<feature type="compositionally biased region" description="Basic and acidic residues" evidence="20">
    <location>
        <begin position="1151"/>
        <end position="1168"/>
    </location>
</feature>
<comment type="catalytic activity">
    <reaction evidence="12">
        <text>L-threonyl-[protein] + ATP = O-phospho-L-threonyl-[protein] + ADP + H(+)</text>
        <dbReference type="Rhea" id="RHEA:46608"/>
        <dbReference type="Rhea" id="RHEA-COMP:11060"/>
        <dbReference type="Rhea" id="RHEA-COMP:11605"/>
        <dbReference type="ChEBI" id="CHEBI:15378"/>
        <dbReference type="ChEBI" id="CHEBI:30013"/>
        <dbReference type="ChEBI" id="CHEBI:30616"/>
        <dbReference type="ChEBI" id="CHEBI:61977"/>
        <dbReference type="ChEBI" id="CHEBI:456216"/>
        <dbReference type="EC" id="2.7.11.1"/>
    </reaction>
</comment>
<evidence type="ECO:0000256" key="10">
    <source>
        <dbReference type="ARBA" id="ARBA00022989"/>
    </source>
</evidence>
<feature type="region of interest" description="Disordered" evidence="20">
    <location>
        <begin position="979"/>
        <end position="1111"/>
    </location>
</feature>
<keyword evidence="11" id="KW-0472">Membrane</keyword>
<keyword evidence="23" id="KW-1185">Reference proteome</keyword>
<reference evidence="22" key="1">
    <citation type="submission" date="2025-08" db="UniProtKB">
        <authorList>
            <consortium name="Ensembl"/>
        </authorList>
    </citation>
    <scope>IDENTIFICATION</scope>
</reference>
<keyword evidence="8" id="KW-0418">Kinase</keyword>
<dbReference type="Proteomes" id="UP000261380">
    <property type="component" value="Unplaced"/>
</dbReference>
<dbReference type="InterPro" id="IPR008266">
    <property type="entry name" value="Tyr_kinase_AS"/>
</dbReference>
<evidence type="ECO:0000256" key="2">
    <source>
        <dbReference type="ARBA" id="ARBA00012513"/>
    </source>
</evidence>
<evidence type="ECO:0000256" key="5">
    <source>
        <dbReference type="ARBA" id="ARBA00022679"/>
    </source>
</evidence>
<evidence type="ECO:0000256" key="11">
    <source>
        <dbReference type="ARBA" id="ARBA00023136"/>
    </source>
</evidence>
<dbReference type="EC" id="2.7.11.1" evidence="2"/>
<evidence type="ECO:0000256" key="13">
    <source>
        <dbReference type="ARBA" id="ARBA00048679"/>
    </source>
</evidence>
<keyword evidence="6" id="KW-0812">Transmembrane</keyword>
<feature type="compositionally biased region" description="Basic and acidic residues" evidence="20">
    <location>
        <begin position="1213"/>
        <end position="1236"/>
    </location>
</feature>
<dbReference type="PROSITE" id="PS50011">
    <property type="entry name" value="PROTEIN_KINASE_DOM"/>
    <property type="match status" value="1"/>
</dbReference>
<evidence type="ECO:0000256" key="19">
    <source>
        <dbReference type="PROSITE-ProRule" id="PRU10141"/>
    </source>
</evidence>
<comment type="function">
    <text evidence="14">Phosphorylates PPP1C, phosphorylase b and CFTR.</text>
</comment>
<dbReference type="PROSITE" id="PS00107">
    <property type="entry name" value="PROTEIN_KINASE_ATP"/>
    <property type="match status" value="1"/>
</dbReference>
<dbReference type="Ensembl" id="ENSXCOT00000011652.1">
    <property type="protein sequence ID" value="ENSXCOP00000011520.1"/>
    <property type="gene ID" value="ENSXCOG00000008696.1"/>
</dbReference>
<dbReference type="SUPFAM" id="SSF56112">
    <property type="entry name" value="Protein kinase-like (PK-like)"/>
    <property type="match status" value="1"/>
</dbReference>
<comment type="catalytic activity">
    <reaction evidence="13">
        <text>L-seryl-[protein] + ATP = O-phospho-L-seryl-[protein] + ADP + H(+)</text>
        <dbReference type="Rhea" id="RHEA:17989"/>
        <dbReference type="Rhea" id="RHEA-COMP:9863"/>
        <dbReference type="Rhea" id="RHEA-COMP:11604"/>
        <dbReference type="ChEBI" id="CHEBI:15378"/>
        <dbReference type="ChEBI" id="CHEBI:29999"/>
        <dbReference type="ChEBI" id="CHEBI:30616"/>
        <dbReference type="ChEBI" id="CHEBI:83421"/>
        <dbReference type="ChEBI" id="CHEBI:456216"/>
        <dbReference type="EC" id="2.7.11.1"/>
    </reaction>
</comment>
<dbReference type="PANTHER" id="PTHR24417">
    <property type="entry name" value="SERINE/THREONINE-PROTEIN KINASE LMTK1"/>
    <property type="match status" value="1"/>
</dbReference>
<reference evidence="22" key="2">
    <citation type="submission" date="2025-09" db="UniProtKB">
        <authorList>
            <consortium name="Ensembl"/>
        </authorList>
    </citation>
    <scope>IDENTIFICATION</scope>
</reference>
<dbReference type="GO" id="GO:0005524">
    <property type="term" value="F:ATP binding"/>
    <property type="evidence" value="ECO:0007669"/>
    <property type="project" value="UniProtKB-UniRule"/>
</dbReference>
<dbReference type="InterPro" id="IPR001245">
    <property type="entry name" value="Ser-Thr/Tyr_kinase_cat_dom"/>
</dbReference>
<feature type="compositionally biased region" description="Polar residues" evidence="20">
    <location>
        <begin position="1169"/>
        <end position="1182"/>
    </location>
</feature>
<evidence type="ECO:0000259" key="21">
    <source>
        <dbReference type="PROSITE" id="PS50011"/>
    </source>
</evidence>
<dbReference type="GO" id="GO:0016020">
    <property type="term" value="C:membrane"/>
    <property type="evidence" value="ECO:0007669"/>
    <property type="project" value="UniProtKB-SubCell"/>
</dbReference>
<evidence type="ECO:0000256" key="17">
    <source>
        <dbReference type="ARBA" id="ARBA00079358"/>
    </source>
</evidence>
<dbReference type="GO" id="GO:0004674">
    <property type="term" value="F:protein serine/threonine kinase activity"/>
    <property type="evidence" value="ECO:0007669"/>
    <property type="project" value="UniProtKB-KW"/>
</dbReference>
<dbReference type="PROSITE" id="PS00109">
    <property type="entry name" value="PROTEIN_KINASE_TYR"/>
    <property type="match status" value="1"/>
</dbReference>
<dbReference type="Pfam" id="PF07714">
    <property type="entry name" value="PK_Tyr_Ser-Thr"/>
    <property type="match status" value="1"/>
</dbReference>
<dbReference type="STRING" id="32473.ENSXCOP00000011520"/>
<sequence>MLSVLFFLLQPDKFLLSVFVISDGHTGDTLPVSLYLPLIVSLVVLVALVVVLVNCVTCCKEREIDFKVREAAGRLSEDTTSKTCVQSVLIWFLFGVSESSSGFKVGRHSLSYIQEIGNGWFGQVLLSEIYTDPGGTRVVVKELKANASAKEQNDFLQQGDPYRVLQHPNILQCLGQCVEAIPFLLVFEYCEMGDLRSYLSQQDWTFRNAELLQLQRMACEIAAGVTHLHKHNFLHSDLALRNCYLTSDLTVKVGDYGIGPFRYKEDYIITEDDVFAPLRWLAPELVAERHGGVITMEQTKASNVWSLGVTLWELFENATQPYPHLSNREVLHHVIKEQQVKLFKPQLELPYSDRWYEVLQFCWLSPEKRATAEEVHRLLIYLRMQGQKDMEEDFEQRWDALKPNPITRQTVNHSSFPILDQFADDALRQEIDEVLTITETSKGLSFEYVWEAAKHDHYDSSHGRSGMDTTLNYQSMFFPVSREDIQAHFPDPLPRAGGAESGNSGLGVPGIVPVFDSQKSSNGNEYYIQLEEQGESADGDVENAEQDMGFTSSQKDFVVLQDVRLDESSTDADFFHQSIDSKDSYLPDSHIWSSLENDSPYHTNIFTEEGSKHEDSPSWTQNFLELPERSGNPFLDEALEVEDVNPNPSYFLDVCHLPVAMEGEQENMDARKHLETEKLADNFVFLREQNLMTEDSSFSNPLQNFLLPGIVHEPEETFKMNSWDNLETLGSLNTADTHLRPATSSTDSRGDFLDSPSTNLGPFLIENKTLVPSITVVADDKKGSQVRNGSSTEDLTLLQSSDRTADSGFNSTSQRFEHITNNMDGHIPFFSDSATTDSLSTDAKIPSLEDDPEVSKVIGTGMPENLQVQTIPSENGQNDDLTSNDLLSELIEDADLDLETNLSDQEESFLETNRHPLVRSSLLVSGPSLDQISQDSLLEDSMSTTLPTVDNSAETPDSLDSLDIHRLVEQAEELKAQISQNKLQPPYKISDSGYETENLESPEWNSQPNPTDCSPVKNGVGVSIEEESEELGAPTNLVPPKIVISEAEGMLETHGVDPSEDHQSDHGDPAEEPLTGSNYRDSAYFSDNESEPEKRAEESTAGSSTEVTWMRNSEGQMLEAYKERDIDALFSQEDSSVPFDVEDLHLEVTSGEELKSEGAEAHNGKETKTCNYQESFPETLSPTEGLETPPLPSDTATKPPLEGAVHAKLTRTYAHDGHKIKEPDMEGRYLGRRDGPGLEGQEDGVDADEEDENSEDSDDDMRAYQLHSSSEDSEDEAVHAVPIIVSDDTSGKNLKSLLKPTNLNIEAPSSSFAARCNAENSRRAVSFFDDVTVYLFDQETPTKELGDHLSGLSSQSPELRSPVSTASYLNRFANSESSTDEEGGGFEWDDDFSSPGPAFLSKIDKDPVSKDVSSTPPSVGRIPQPSWSSSSTYSRFSISPANIASFSLTHLTDSDIEQGGSSEDGEKD</sequence>
<keyword evidence="9 19" id="KW-0067">ATP-binding</keyword>
<evidence type="ECO:0000256" key="6">
    <source>
        <dbReference type="ARBA" id="ARBA00022692"/>
    </source>
</evidence>
<dbReference type="PRINTS" id="PR00109">
    <property type="entry name" value="TYRKINASE"/>
</dbReference>
<comment type="subunit">
    <text evidence="15">Interacts with PPP1C and inhibitor-2.</text>
</comment>
<feature type="binding site" evidence="19">
    <location>
        <position position="141"/>
    </location>
    <ligand>
        <name>ATP</name>
        <dbReference type="ChEBI" id="CHEBI:30616"/>
    </ligand>
</feature>
<name>A0A3B5LLF3_9TELE</name>
<keyword evidence="4" id="KW-0597">Phosphoprotein</keyword>
<dbReference type="InterPro" id="IPR000719">
    <property type="entry name" value="Prot_kinase_dom"/>
</dbReference>
<feature type="domain" description="Protein kinase" evidence="21">
    <location>
        <begin position="110"/>
        <end position="379"/>
    </location>
</feature>
<evidence type="ECO:0000256" key="7">
    <source>
        <dbReference type="ARBA" id="ARBA00022741"/>
    </source>
</evidence>
<feature type="compositionally biased region" description="Basic and acidic residues" evidence="20">
    <location>
        <begin position="1054"/>
        <end position="1069"/>
    </location>
</feature>
<feature type="compositionally biased region" description="Acidic residues" evidence="20">
    <location>
        <begin position="1378"/>
        <end position="1392"/>
    </location>
</feature>
<feature type="compositionally biased region" description="Polar residues" evidence="20">
    <location>
        <begin position="1003"/>
        <end position="1012"/>
    </location>
</feature>
<feature type="compositionally biased region" description="Acidic residues" evidence="20">
    <location>
        <begin position="1240"/>
        <end position="1259"/>
    </location>
</feature>
<evidence type="ECO:0000256" key="1">
    <source>
        <dbReference type="ARBA" id="ARBA00004141"/>
    </source>
</evidence>
<evidence type="ECO:0000313" key="23">
    <source>
        <dbReference type="Proteomes" id="UP000261380"/>
    </source>
</evidence>
<feature type="region of interest" description="Disordered" evidence="20">
    <location>
        <begin position="1448"/>
        <end position="1468"/>
    </location>
</feature>
<dbReference type="InterPro" id="IPR017441">
    <property type="entry name" value="Protein_kinase_ATP_BS"/>
</dbReference>
<evidence type="ECO:0000256" key="15">
    <source>
        <dbReference type="ARBA" id="ARBA00063938"/>
    </source>
</evidence>
<evidence type="ECO:0000256" key="20">
    <source>
        <dbReference type="SAM" id="MobiDB-lite"/>
    </source>
</evidence>
<dbReference type="FunFam" id="3.30.200.20:FF:000275">
    <property type="entry name" value="Apoptosis associated tyrosine kinase"/>
    <property type="match status" value="1"/>
</dbReference>
<keyword evidence="5" id="KW-0808">Transferase</keyword>
<comment type="subcellular location">
    <subcellularLocation>
        <location evidence="1">Membrane</location>
        <topology evidence="1">Multi-pass membrane protein</topology>
    </subcellularLocation>
</comment>
<dbReference type="GO" id="GO:0005737">
    <property type="term" value="C:cytoplasm"/>
    <property type="evidence" value="ECO:0007669"/>
    <property type="project" value="UniProtKB-ARBA"/>
</dbReference>
<evidence type="ECO:0000313" key="22">
    <source>
        <dbReference type="Ensembl" id="ENSXCOP00000011520.1"/>
    </source>
</evidence>
<dbReference type="PANTHER" id="PTHR24417:SF8">
    <property type="entry name" value="SERINE_THREONINE-PROTEIN KINASE LMTK2"/>
    <property type="match status" value="1"/>
</dbReference>
<dbReference type="GeneTree" id="ENSGT00940000158475"/>
<evidence type="ECO:0000256" key="18">
    <source>
        <dbReference type="ARBA" id="ARBA00079456"/>
    </source>
</evidence>
<proteinExistence type="predicted"/>
<dbReference type="Gene3D" id="1.10.510.10">
    <property type="entry name" value="Transferase(Phosphotransferase) domain 1"/>
    <property type="match status" value="1"/>
</dbReference>
<evidence type="ECO:0000256" key="16">
    <source>
        <dbReference type="ARBA" id="ARBA00071818"/>
    </source>
</evidence>
<organism evidence="22 23">
    <name type="scientific">Xiphophorus couchianus</name>
    <name type="common">Monterrey platyfish</name>
    <dbReference type="NCBI Taxonomy" id="32473"/>
    <lineage>
        <taxon>Eukaryota</taxon>
        <taxon>Metazoa</taxon>
        <taxon>Chordata</taxon>
        <taxon>Craniata</taxon>
        <taxon>Vertebrata</taxon>
        <taxon>Euteleostomi</taxon>
        <taxon>Actinopterygii</taxon>
        <taxon>Neopterygii</taxon>
        <taxon>Teleostei</taxon>
        <taxon>Neoteleostei</taxon>
        <taxon>Acanthomorphata</taxon>
        <taxon>Ovalentaria</taxon>
        <taxon>Atherinomorphae</taxon>
        <taxon>Cyprinodontiformes</taxon>
        <taxon>Poeciliidae</taxon>
        <taxon>Poeciliinae</taxon>
        <taxon>Xiphophorus</taxon>
    </lineage>
</organism>
<feature type="region of interest" description="Disordered" evidence="20">
    <location>
        <begin position="1151"/>
        <end position="1284"/>
    </location>
</feature>
<keyword evidence="3" id="KW-0723">Serine/threonine-protein kinase</keyword>
<evidence type="ECO:0000256" key="4">
    <source>
        <dbReference type="ARBA" id="ARBA00022553"/>
    </source>
</evidence>
<protein>
    <recommendedName>
        <fullName evidence="16">Serine/threonine-protein kinase LMTK2</fullName>
        <ecNumber evidence="2">2.7.11.1</ecNumber>
    </recommendedName>
    <alternativeName>
        <fullName evidence="17">Brain-enriched kinase</fullName>
    </alternativeName>
    <alternativeName>
        <fullName evidence="18">Lemur tyrosine kinase 2</fullName>
    </alternativeName>
</protein>
<evidence type="ECO:0000256" key="8">
    <source>
        <dbReference type="ARBA" id="ARBA00022777"/>
    </source>
</evidence>
<feature type="compositionally biased region" description="Polar residues" evidence="20">
    <location>
        <begin position="1100"/>
        <end position="1111"/>
    </location>
</feature>
<dbReference type="FunFam" id="1.10.510.10:FF:000386">
    <property type="entry name" value="serine/threonine-protein kinase LMTK2 isoform X1"/>
    <property type="match status" value="1"/>
</dbReference>
<accession>A0A3B5LLF3</accession>
<feature type="region of interest" description="Disordered" evidence="20">
    <location>
        <begin position="1374"/>
        <end position="1434"/>
    </location>
</feature>